<dbReference type="AlphaFoldDB" id="A0A918DDH5"/>
<dbReference type="Pfam" id="PF05235">
    <property type="entry name" value="CHAD"/>
    <property type="match status" value="1"/>
</dbReference>
<dbReference type="InterPro" id="IPR038186">
    <property type="entry name" value="CHAD_dom_sf"/>
</dbReference>
<evidence type="ECO:0000313" key="3">
    <source>
        <dbReference type="Proteomes" id="UP000598196"/>
    </source>
</evidence>
<keyword evidence="3" id="KW-1185">Reference proteome</keyword>
<dbReference type="Proteomes" id="UP000598196">
    <property type="component" value="Unassembled WGS sequence"/>
</dbReference>
<sequence length="292" mass="33083">MLRAKRHGRDSGIVIMPSDDETSPVFTPMVTAEAALRMILDEICRDIDMYLAQFMESDEESGAHKTRVALRRLTTALDSFAPLLRRKARKVARDEAKTIFRQLGHVRDADVFIAGLAERARTPALLKETDSLRRKTRSKIRRKKAIGFAARLMRSLGTGELLGRRRAARAAQAMPVGQFAAQALAAAWQTCQTHGADLAHLSEDSRHEFRKDMKSFRYLAEFFAPLWPAGDWEQFRERLQDLQDDLGTLNDLANARRRSGETGVGTQELRTLLRADTAWAEFSAQPMWWQAN</sequence>
<organism evidence="2 3">
    <name type="scientific">Gemmobacter aquaticus</name>
    <dbReference type="NCBI Taxonomy" id="490185"/>
    <lineage>
        <taxon>Bacteria</taxon>
        <taxon>Pseudomonadati</taxon>
        <taxon>Pseudomonadota</taxon>
        <taxon>Alphaproteobacteria</taxon>
        <taxon>Rhodobacterales</taxon>
        <taxon>Paracoccaceae</taxon>
        <taxon>Gemmobacter</taxon>
    </lineage>
</organism>
<dbReference type="PANTHER" id="PTHR39339">
    <property type="entry name" value="SLR1444 PROTEIN"/>
    <property type="match status" value="1"/>
</dbReference>
<dbReference type="PANTHER" id="PTHR39339:SF1">
    <property type="entry name" value="CHAD DOMAIN-CONTAINING PROTEIN"/>
    <property type="match status" value="1"/>
</dbReference>
<proteinExistence type="predicted"/>
<reference evidence="2 3" key="1">
    <citation type="journal article" date="2014" name="Int. J. Syst. Evol. Microbiol.">
        <title>Complete genome sequence of Corynebacterium casei LMG S-19264T (=DSM 44701T), isolated from a smear-ripened cheese.</title>
        <authorList>
            <consortium name="US DOE Joint Genome Institute (JGI-PGF)"/>
            <person name="Walter F."/>
            <person name="Albersmeier A."/>
            <person name="Kalinowski J."/>
            <person name="Ruckert C."/>
        </authorList>
    </citation>
    <scope>NUCLEOTIDE SEQUENCE [LARGE SCALE GENOMIC DNA]</scope>
    <source>
        <strain evidence="2 3">CGMCC 1.7029</strain>
    </source>
</reference>
<name>A0A918DDH5_9RHOB</name>
<protein>
    <submittedName>
        <fullName evidence="2">CHAD domain-containing protein</fullName>
    </submittedName>
</protein>
<evidence type="ECO:0000259" key="1">
    <source>
        <dbReference type="PROSITE" id="PS51708"/>
    </source>
</evidence>
<dbReference type="SMART" id="SM00880">
    <property type="entry name" value="CHAD"/>
    <property type="match status" value="1"/>
</dbReference>
<dbReference type="PROSITE" id="PS51708">
    <property type="entry name" value="CHAD"/>
    <property type="match status" value="1"/>
</dbReference>
<dbReference type="EMBL" id="BMLP01000007">
    <property type="protein sequence ID" value="GGO36512.1"/>
    <property type="molecule type" value="Genomic_DNA"/>
</dbReference>
<accession>A0A918DDH5</accession>
<evidence type="ECO:0000313" key="2">
    <source>
        <dbReference type="EMBL" id="GGO36512.1"/>
    </source>
</evidence>
<comment type="caution">
    <text evidence="2">The sequence shown here is derived from an EMBL/GenBank/DDBJ whole genome shotgun (WGS) entry which is preliminary data.</text>
</comment>
<dbReference type="InterPro" id="IPR007899">
    <property type="entry name" value="CHAD_dom"/>
</dbReference>
<dbReference type="Gene3D" id="1.40.20.10">
    <property type="entry name" value="CHAD domain"/>
    <property type="match status" value="1"/>
</dbReference>
<feature type="domain" description="CHAD" evidence="1">
    <location>
        <begin position="29"/>
        <end position="292"/>
    </location>
</feature>
<gene>
    <name evidence="2" type="ORF">GCM10010991_30600</name>
</gene>